<dbReference type="InterPro" id="IPR044154">
    <property type="entry name" value="Arl8a/8b"/>
</dbReference>
<dbReference type="PANTHER" id="PTHR45732">
    <property type="entry name" value="ADP-RIBOSYLATION FACTOR-LIKE PROTEIN 8"/>
    <property type="match status" value="1"/>
</dbReference>
<keyword evidence="9" id="KW-1185">Reference proteome</keyword>
<dbReference type="GO" id="GO:0046872">
    <property type="term" value="F:metal ion binding"/>
    <property type="evidence" value="ECO:0007669"/>
    <property type="project" value="UniProtKB-KW"/>
</dbReference>
<dbReference type="SUPFAM" id="SSF52540">
    <property type="entry name" value="P-loop containing nucleoside triphosphate hydrolases"/>
    <property type="match status" value="1"/>
</dbReference>
<dbReference type="InterPro" id="IPR006689">
    <property type="entry name" value="Small_GTPase_ARF/SAR"/>
</dbReference>
<dbReference type="GO" id="GO:0003924">
    <property type="term" value="F:GTPase activity"/>
    <property type="evidence" value="ECO:0007669"/>
    <property type="project" value="InterPro"/>
</dbReference>
<evidence type="ECO:0000256" key="7">
    <source>
        <dbReference type="SAM" id="SignalP"/>
    </source>
</evidence>
<proteinExistence type="inferred from homology"/>
<gene>
    <name evidence="8" type="ORF">MEPE_02062</name>
</gene>
<protein>
    <submittedName>
        <fullName evidence="8">Related to ARL1 - ADP-ribosylation factor</fullName>
    </submittedName>
</protein>
<dbReference type="NCBIfam" id="TIGR00231">
    <property type="entry name" value="small_GTP"/>
    <property type="match status" value="1"/>
</dbReference>
<keyword evidence="2 4" id="KW-0547">Nucleotide-binding</keyword>
<feature type="binding site" evidence="4">
    <location>
        <position position="79"/>
    </location>
    <ligand>
        <name>GTP</name>
        <dbReference type="ChEBI" id="CHEBI:37565"/>
    </ligand>
</feature>
<keyword evidence="7" id="KW-0732">Signal</keyword>
<evidence type="ECO:0000256" key="4">
    <source>
        <dbReference type="PIRSR" id="PIRSR606689-1"/>
    </source>
</evidence>
<evidence type="ECO:0000313" key="8">
    <source>
        <dbReference type="EMBL" id="SNX83355.1"/>
    </source>
</evidence>
<dbReference type="SMART" id="SM00175">
    <property type="entry name" value="RAB"/>
    <property type="match status" value="1"/>
</dbReference>
<evidence type="ECO:0000256" key="1">
    <source>
        <dbReference type="ARBA" id="ARBA00010290"/>
    </source>
</evidence>
<dbReference type="GO" id="GO:0098852">
    <property type="term" value="C:lytic vacuole membrane"/>
    <property type="evidence" value="ECO:0007669"/>
    <property type="project" value="TreeGrafter"/>
</dbReference>
<comment type="caution">
    <text evidence="8">The sequence shown here is derived from an EMBL/GenBank/DDBJ whole genome shotgun (WGS) entry which is preliminary data.</text>
</comment>
<evidence type="ECO:0000313" key="9">
    <source>
        <dbReference type="Proteomes" id="UP001294444"/>
    </source>
</evidence>
<evidence type="ECO:0000256" key="5">
    <source>
        <dbReference type="PIRSR" id="PIRSR606689-2"/>
    </source>
</evidence>
<name>A0AAJ5C464_9BASI</name>
<feature type="chain" id="PRO_5042615027" evidence="7">
    <location>
        <begin position="24"/>
        <end position="256"/>
    </location>
</feature>
<dbReference type="PROSITE" id="PS51417">
    <property type="entry name" value="ARF"/>
    <property type="match status" value="1"/>
</dbReference>
<dbReference type="GO" id="GO:0015031">
    <property type="term" value="P:protein transport"/>
    <property type="evidence" value="ECO:0007669"/>
    <property type="project" value="InterPro"/>
</dbReference>
<dbReference type="Pfam" id="PF00025">
    <property type="entry name" value="Arf"/>
    <property type="match status" value="2"/>
</dbReference>
<keyword evidence="5" id="KW-0460">Magnesium</keyword>
<feature type="binding site" evidence="5">
    <location>
        <position position="57"/>
    </location>
    <ligand>
        <name>Mg(2+)</name>
        <dbReference type="ChEBI" id="CHEBI:18420"/>
    </ligand>
</feature>
<evidence type="ECO:0000256" key="3">
    <source>
        <dbReference type="ARBA" id="ARBA00023134"/>
    </source>
</evidence>
<dbReference type="InterPro" id="IPR005225">
    <property type="entry name" value="Small_GTP-bd"/>
</dbReference>
<dbReference type="Gene3D" id="3.40.50.300">
    <property type="entry name" value="P-loop containing nucleotide triphosphate hydrolases"/>
    <property type="match status" value="2"/>
</dbReference>
<keyword evidence="3 4" id="KW-0342">GTP-binding</keyword>
<organism evidence="8 9">
    <name type="scientific">Melanopsichium pennsylvanicum</name>
    <dbReference type="NCBI Taxonomy" id="63383"/>
    <lineage>
        <taxon>Eukaryota</taxon>
        <taxon>Fungi</taxon>
        <taxon>Dikarya</taxon>
        <taxon>Basidiomycota</taxon>
        <taxon>Ustilaginomycotina</taxon>
        <taxon>Ustilaginomycetes</taxon>
        <taxon>Ustilaginales</taxon>
        <taxon>Ustilaginaceae</taxon>
        <taxon>Melanopsichium</taxon>
    </lineage>
</organism>
<feature type="binding site" evidence="4">
    <location>
        <begin position="32"/>
        <end position="39"/>
    </location>
    <ligand>
        <name>GTP</name>
        <dbReference type="ChEBI" id="CHEBI:37565"/>
    </ligand>
</feature>
<evidence type="ECO:0000256" key="6">
    <source>
        <dbReference type="SAM" id="MobiDB-lite"/>
    </source>
</evidence>
<keyword evidence="5" id="KW-0479">Metal-binding</keyword>
<accession>A0AAJ5C464</accession>
<dbReference type="InterPro" id="IPR027417">
    <property type="entry name" value="P-loop_NTPase"/>
</dbReference>
<sequence>MSSGGISSLFSSLLLYLRSLLFSKHLEICVVGLQAAGKTSLVNLLSSGQFADEMVPTVGFNMRKVRSGNTTIKVWDIGGQPRFRSMWERYCRGVSAIVFVVDSSVPLPDSHTNSQDAQTGTTRTSSSAPSPPPPPSASASSNNEDTTPKPAPALAVPVAVTASQIAQSTSSAAWAVATDELHALIQRPHLAGVPLLVLATKNDIKAAARVDDVIRIMKLDTIANREVSCYSISSKNQVNIDVTLKWLVARSPVGQR</sequence>
<feature type="region of interest" description="Disordered" evidence="6">
    <location>
        <begin position="109"/>
        <end position="151"/>
    </location>
</feature>
<dbReference type="CDD" id="cd04159">
    <property type="entry name" value="Arl10_like"/>
    <property type="match status" value="1"/>
</dbReference>
<feature type="compositionally biased region" description="Polar residues" evidence="6">
    <location>
        <begin position="110"/>
        <end position="124"/>
    </location>
</feature>
<dbReference type="Proteomes" id="UP001294444">
    <property type="component" value="Unassembled WGS sequence"/>
</dbReference>
<evidence type="ECO:0000256" key="2">
    <source>
        <dbReference type="ARBA" id="ARBA00022741"/>
    </source>
</evidence>
<dbReference type="SMART" id="SM00177">
    <property type="entry name" value="ARF"/>
    <property type="match status" value="1"/>
</dbReference>
<feature type="signal peptide" evidence="7">
    <location>
        <begin position="1"/>
        <end position="23"/>
    </location>
</feature>
<dbReference type="GO" id="GO:0005525">
    <property type="term" value="F:GTP binding"/>
    <property type="evidence" value="ECO:0007669"/>
    <property type="project" value="UniProtKB-KW"/>
</dbReference>
<dbReference type="AlphaFoldDB" id="A0AAJ5C464"/>
<feature type="binding site" evidence="5">
    <location>
        <position position="39"/>
    </location>
    <ligand>
        <name>Mg(2+)</name>
        <dbReference type="ChEBI" id="CHEBI:18420"/>
    </ligand>
</feature>
<dbReference type="PANTHER" id="PTHR45732:SF7">
    <property type="entry name" value="ADP-RIBOSYLATION FACTOR-LIKE PROTEIN 8"/>
    <property type="match status" value="1"/>
</dbReference>
<reference evidence="8" key="1">
    <citation type="submission" date="2023-10" db="EMBL/GenBank/DDBJ databases">
        <authorList>
            <person name="Guldener U."/>
        </authorList>
    </citation>
    <scope>NUCLEOTIDE SEQUENCE</scope>
    <source>
        <strain evidence="8">Mp4</strain>
    </source>
</reference>
<comment type="similarity">
    <text evidence="1">Belongs to the small GTPase superfamily. Arf family.</text>
</comment>
<dbReference type="EMBL" id="OAPG01000003">
    <property type="protein sequence ID" value="SNX83355.1"/>
    <property type="molecule type" value="Genomic_DNA"/>
</dbReference>